<accession>A0A4R0RUE7</accession>
<dbReference type="AlphaFoldDB" id="A0A4R0RUE7"/>
<dbReference type="EMBL" id="RWJN01000141">
    <property type="protein sequence ID" value="TCD66294.1"/>
    <property type="molecule type" value="Genomic_DNA"/>
</dbReference>
<gene>
    <name evidence="1" type="ORF">EIP91_001585</name>
</gene>
<protein>
    <submittedName>
        <fullName evidence="1">Uncharacterized protein</fullName>
    </submittedName>
</protein>
<proteinExistence type="predicted"/>
<evidence type="ECO:0000313" key="1">
    <source>
        <dbReference type="EMBL" id="TCD66294.1"/>
    </source>
</evidence>
<reference evidence="1 2" key="1">
    <citation type="submission" date="2018-11" db="EMBL/GenBank/DDBJ databases">
        <title>Genome assembly of Steccherinum ochraceum LE-BIN_3174, the white-rot fungus of the Steccherinaceae family (The Residual Polyporoid clade, Polyporales, Basidiomycota).</title>
        <authorList>
            <person name="Fedorova T.V."/>
            <person name="Glazunova O.A."/>
            <person name="Landesman E.O."/>
            <person name="Moiseenko K.V."/>
            <person name="Psurtseva N.V."/>
            <person name="Savinova O.S."/>
            <person name="Shakhova N.V."/>
            <person name="Tyazhelova T.V."/>
            <person name="Vasina D.V."/>
        </authorList>
    </citation>
    <scope>NUCLEOTIDE SEQUENCE [LARGE SCALE GENOMIC DNA]</scope>
    <source>
        <strain evidence="1 2">LE-BIN_3174</strain>
    </source>
</reference>
<dbReference type="Proteomes" id="UP000292702">
    <property type="component" value="Unassembled WGS sequence"/>
</dbReference>
<evidence type="ECO:0000313" key="2">
    <source>
        <dbReference type="Proteomes" id="UP000292702"/>
    </source>
</evidence>
<organism evidence="1 2">
    <name type="scientific">Steccherinum ochraceum</name>
    <dbReference type="NCBI Taxonomy" id="92696"/>
    <lineage>
        <taxon>Eukaryota</taxon>
        <taxon>Fungi</taxon>
        <taxon>Dikarya</taxon>
        <taxon>Basidiomycota</taxon>
        <taxon>Agaricomycotina</taxon>
        <taxon>Agaricomycetes</taxon>
        <taxon>Polyporales</taxon>
        <taxon>Steccherinaceae</taxon>
        <taxon>Steccherinum</taxon>
    </lineage>
</organism>
<keyword evidence="2" id="KW-1185">Reference proteome</keyword>
<sequence length="98" mass="10866">MAASISNPEAESASEPGMHKIFLISELFSVIVSHVAPDDIIGDTWNLRNRPSESHFGLAPLTTMDEGSWSNIKALSLTARLFRESCLDSMWHTQHTLI</sequence>
<comment type="caution">
    <text evidence="1">The sequence shown here is derived from an EMBL/GenBank/DDBJ whole genome shotgun (WGS) entry which is preliminary data.</text>
</comment>
<name>A0A4R0RUE7_9APHY</name>
<dbReference type="OrthoDB" id="3543113at2759"/>